<comment type="caution">
    <text evidence="1">The sequence shown here is derived from an EMBL/GenBank/DDBJ whole genome shotgun (WGS) entry which is preliminary data.</text>
</comment>
<keyword evidence="2" id="KW-1185">Reference proteome</keyword>
<dbReference type="AlphaFoldDB" id="A0A7W9FQQ5"/>
<dbReference type="RefSeq" id="WP_183858544.1">
    <property type="nucleotide sequence ID" value="NZ_JACHOO010000013.1"/>
</dbReference>
<sequence>MSEWSFENWYPSRFGADDQIGAFNLITPESILKAVRLVRTGVIYDLSFVIDQDIPIPGFHGSPFTNTQYTLENGVEWHNKRMGEMKNGYSAQNLRLSISDHTGTHIDQFNHIGELQPDGDYLLYNGIRNKEVVSTFGTSRLGLETMPPMIARGILIDVAGFKGVDMLPMGYAIQPDELDAALAAQGTTVEEGDVVLVHTGWGKHWLDPDTMMQGEPGLGKACGPWAVEKNIICWGVDQFATDPIPYENPGEALPMHISMLVKAGIRLMENVNMQEIVDRRIYEFLIVAAPLKIKGATGSPLRLLAIT</sequence>
<accession>A0A7W9FQQ5</accession>
<dbReference type="Gene3D" id="3.50.30.50">
    <property type="entry name" value="Putative cyclase"/>
    <property type="match status" value="1"/>
</dbReference>
<proteinExistence type="predicted"/>
<dbReference type="PANTHER" id="PTHR34861:SF10">
    <property type="entry name" value="CYCLASE"/>
    <property type="match status" value="1"/>
</dbReference>
<reference evidence="1 2" key="1">
    <citation type="submission" date="2020-08" db="EMBL/GenBank/DDBJ databases">
        <title>Genomic Encyclopedia of Type Strains, Phase IV (KMG-IV): sequencing the most valuable type-strain genomes for metagenomic binning, comparative biology and taxonomic classification.</title>
        <authorList>
            <person name="Goeker M."/>
        </authorList>
    </citation>
    <scope>NUCLEOTIDE SEQUENCE [LARGE SCALE GENOMIC DNA]</scope>
    <source>
        <strain evidence="1 2">DSM 16268</strain>
    </source>
</reference>
<gene>
    <name evidence="1" type="ORF">GGQ63_004209</name>
</gene>
<name>A0A7W9FQQ5_9HYPH</name>
<dbReference type="Pfam" id="PF04199">
    <property type="entry name" value="Cyclase"/>
    <property type="match status" value="1"/>
</dbReference>
<organism evidence="1 2">
    <name type="scientific">Prosthecomicrobium pneumaticum</name>
    <dbReference type="NCBI Taxonomy" id="81895"/>
    <lineage>
        <taxon>Bacteria</taxon>
        <taxon>Pseudomonadati</taxon>
        <taxon>Pseudomonadota</taxon>
        <taxon>Alphaproteobacteria</taxon>
        <taxon>Hyphomicrobiales</taxon>
        <taxon>Kaistiaceae</taxon>
        <taxon>Prosthecomicrobium</taxon>
    </lineage>
</organism>
<evidence type="ECO:0000313" key="1">
    <source>
        <dbReference type="EMBL" id="MBB5755110.1"/>
    </source>
</evidence>
<dbReference type="EMBL" id="JACHOO010000013">
    <property type="protein sequence ID" value="MBB5755110.1"/>
    <property type="molecule type" value="Genomic_DNA"/>
</dbReference>
<dbReference type="InterPro" id="IPR007325">
    <property type="entry name" value="KFase/CYL"/>
</dbReference>
<dbReference type="Proteomes" id="UP000523821">
    <property type="component" value="Unassembled WGS sequence"/>
</dbReference>
<dbReference type="PANTHER" id="PTHR34861">
    <property type="match status" value="1"/>
</dbReference>
<protein>
    <submittedName>
        <fullName evidence="1">Kynurenine formamidase</fullName>
    </submittedName>
</protein>
<dbReference type="GO" id="GO:0019441">
    <property type="term" value="P:L-tryptophan catabolic process to kynurenine"/>
    <property type="evidence" value="ECO:0007669"/>
    <property type="project" value="InterPro"/>
</dbReference>
<dbReference type="InterPro" id="IPR037175">
    <property type="entry name" value="KFase_sf"/>
</dbReference>
<dbReference type="SUPFAM" id="SSF102198">
    <property type="entry name" value="Putative cyclase"/>
    <property type="match status" value="1"/>
</dbReference>
<dbReference type="GO" id="GO:0004061">
    <property type="term" value="F:arylformamidase activity"/>
    <property type="evidence" value="ECO:0007669"/>
    <property type="project" value="InterPro"/>
</dbReference>
<evidence type="ECO:0000313" key="2">
    <source>
        <dbReference type="Proteomes" id="UP000523821"/>
    </source>
</evidence>